<feature type="compositionally biased region" description="Low complexity" evidence="9">
    <location>
        <begin position="37"/>
        <end position="55"/>
    </location>
</feature>
<reference evidence="11" key="2">
    <citation type="submission" date="2013-10" db="EMBL/GenBank/DDBJ databases">
        <authorList>
            <person name="Aslett M."/>
        </authorList>
    </citation>
    <scope>NUCLEOTIDE SEQUENCE</scope>
    <source>
        <strain evidence="11">Houghton</strain>
    </source>
</reference>
<dbReference type="GO" id="GO:0050136">
    <property type="term" value="F:NADH dehydrogenase (quinone) (non-electrogenic) activity"/>
    <property type="evidence" value="ECO:0007669"/>
    <property type="project" value="UniProtKB-EC"/>
</dbReference>
<feature type="region of interest" description="Disordered" evidence="9">
    <location>
        <begin position="34"/>
        <end position="74"/>
    </location>
</feature>
<gene>
    <name evidence="11" type="ORF">EAH_00057850</name>
</gene>
<keyword evidence="12" id="KW-1185">Reference proteome</keyword>
<dbReference type="GO" id="GO:0005739">
    <property type="term" value="C:mitochondrion"/>
    <property type="evidence" value="ECO:0007669"/>
    <property type="project" value="TreeGrafter"/>
</dbReference>
<dbReference type="PANTHER" id="PTHR43706:SF47">
    <property type="entry name" value="EXTERNAL NADH-UBIQUINONE OXIDOREDUCTASE 1, MITOCHONDRIAL-RELATED"/>
    <property type="match status" value="1"/>
</dbReference>
<evidence type="ECO:0000256" key="8">
    <source>
        <dbReference type="ARBA" id="ARBA00049010"/>
    </source>
</evidence>
<evidence type="ECO:0000256" key="1">
    <source>
        <dbReference type="ARBA" id="ARBA00005272"/>
    </source>
</evidence>
<dbReference type="AlphaFoldDB" id="U6GAX3"/>
<dbReference type="Gene3D" id="3.50.50.100">
    <property type="match status" value="1"/>
</dbReference>
<comment type="catalytic activity">
    <reaction evidence="8">
        <text>a ubiquinone + NADH + H(+) = a ubiquinol + NAD(+)</text>
        <dbReference type="Rhea" id="RHEA:23152"/>
        <dbReference type="Rhea" id="RHEA-COMP:9565"/>
        <dbReference type="Rhea" id="RHEA-COMP:9566"/>
        <dbReference type="ChEBI" id="CHEBI:15378"/>
        <dbReference type="ChEBI" id="CHEBI:16389"/>
        <dbReference type="ChEBI" id="CHEBI:17976"/>
        <dbReference type="ChEBI" id="CHEBI:57540"/>
        <dbReference type="ChEBI" id="CHEBI:57945"/>
    </reaction>
</comment>
<evidence type="ECO:0000256" key="6">
    <source>
        <dbReference type="ARBA" id="ARBA00023027"/>
    </source>
</evidence>
<dbReference type="EC" id="1.6.5.9" evidence="2"/>
<organism evidence="11 12">
    <name type="scientific">Eimeria acervulina</name>
    <name type="common">Coccidian parasite</name>
    <dbReference type="NCBI Taxonomy" id="5801"/>
    <lineage>
        <taxon>Eukaryota</taxon>
        <taxon>Sar</taxon>
        <taxon>Alveolata</taxon>
        <taxon>Apicomplexa</taxon>
        <taxon>Conoidasida</taxon>
        <taxon>Coccidia</taxon>
        <taxon>Eucoccidiorida</taxon>
        <taxon>Eimeriorina</taxon>
        <taxon>Eimeriidae</taxon>
        <taxon>Eimeria</taxon>
    </lineage>
</organism>
<dbReference type="PANTHER" id="PTHR43706">
    <property type="entry name" value="NADH DEHYDROGENASE"/>
    <property type="match status" value="1"/>
</dbReference>
<keyword evidence="4" id="KW-0274">FAD</keyword>
<dbReference type="RefSeq" id="XP_013252835.1">
    <property type="nucleotide sequence ID" value="XM_013397381.1"/>
</dbReference>
<evidence type="ECO:0000256" key="5">
    <source>
        <dbReference type="ARBA" id="ARBA00023002"/>
    </source>
</evidence>
<dbReference type="EMBL" id="HG670439">
    <property type="protein sequence ID" value="CDI76662.1"/>
    <property type="molecule type" value="Genomic_DNA"/>
</dbReference>
<protein>
    <recommendedName>
        <fullName evidence="2">NADH:ubiquinone reductase (non-electrogenic)</fullName>
        <ecNumber evidence="2">1.6.5.9</ecNumber>
    </recommendedName>
</protein>
<evidence type="ECO:0000256" key="7">
    <source>
        <dbReference type="ARBA" id="ARBA00047599"/>
    </source>
</evidence>
<dbReference type="PRINTS" id="PR00368">
    <property type="entry name" value="FADPNR"/>
</dbReference>
<evidence type="ECO:0000256" key="4">
    <source>
        <dbReference type="ARBA" id="ARBA00022827"/>
    </source>
</evidence>
<dbReference type="InterPro" id="IPR045024">
    <property type="entry name" value="NDH-2"/>
</dbReference>
<dbReference type="Pfam" id="PF07992">
    <property type="entry name" value="Pyr_redox_2"/>
    <property type="match status" value="1"/>
</dbReference>
<dbReference type="GeneID" id="25273855"/>
<comment type="similarity">
    <text evidence="1">Belongs to the NADH dehydrogenase family.</text>
</comment>
<evidence type="ECO:0000313" key="11">
    <source>
        <dbReference type="EMBL" id="CDI76662.1"/>
    </source>
</evidence>
<keyword evidence="3" id="KW-0285">Flavoprotein</keyword>
<dbReference type="SUPFAM" id="SSF51905">
    <property type="entry name" value="FAD/NAD(P)-binding domain"/>
    <property type="match status" value="1"/>
</dbReference>
<reference evidence="11" key="1">
    <citation type="submission" date="2013-10" db="EMBL/GenBank/DDBJ databases">
        <title>Genomic analysis of the causative agents of coccidiosis in chickens.</title>
        <authorList>
            <person name="Reid A.J."/>
            <person name="Blake D."/>
            <person name="Billington K."/>
            <person name="Browne H."/>
            <person name="Dunn M."/>
            <person name="Hung S."/>
            <person name="Kawahara F."/>
            <person name="Miranda-Saavedra D."/>
            <person name="Mourier T."/>
            <person name="Nagra H."/>
            <person name="Otto T.D."/>
            <person name="Rawlings N."/>
            <person name="Sanchez A."/>
            <person name="Sanders M."/>
            <person name="Subramaniam C."/>
            <person name="Tay Y."/>
            <person name="Dear P."/>
            <person name="Doerig C."/>
            <person name="Gruber A."/>
            <person name="Parkinson J."/>
            <person name="Shirley M."/>
            <person name="Wan K.L."/>
            <person name="Berriman M."/>
            <person name="Tomley F."/>
            <person name="Pain A."/>
        </authorList>
    </citation>
    <scope>NUCLEOTIDE SEQUENCE</scope>
    <source>
        <strain evidence="11">Houghton</strain>
    </source>
</reference>
<feature type="domain" description="FAD/NAD(P)-binding" evidence="10">
    <location>
        <begin position="78"/>
        <end position="302"/>
    </location>
</feature>
<dbReference type="InterPro" id="IPR036188">
    <property type="entry name" value="FAD/NAD-bd_sf"/>
</dbReference>
<dbReference type="Proteomes" id="UP000018050">
    <property type="component" value="Unassembled WGS sequence"/>
</dbReference>
<keyword evidence="6" id="KW-0520">NAD</keyword>
<accession>U6GAX3</accession>
<evidence type="ECO:0000256" key="3">
    <source>
        <dbReference type="ARBA" id="ARBA00022630"/>
    </source>
</evidence>
<keyword evidence="5" id="KW-0560">Oxidoreductase</keyword>
<dbReference type="VEuPathDB" id="ToxoDB:EAH_00057850"/>
<dbReference type="OrthoDB" id="3244603at2759"/>
<sequence length="329" mass="36012">MLRLPHHLHAVLSRSRLGVPRVFSRPFSDPQLHFATSPSLDNASPAAAAAVNSASMPPPEQHQQEQQYQPSGAHRREHVVVLGTGWAAVNFFRDLDPDKFDVTVISPRNYFTFTPLLPSVCAGTLTPLSCIEPVRGFSRDSKGRRLLQFYEAHATDIDFTNKLVACTSRCSQFKVQYDKLVVAVGTDANTYGVPGVEANAFFLKEVEQAVQIRKRVMSNFETAALPTTDPKEQERLLHFVIVGGGPTGVETAAEFADFIREDMQRIFPELMPRVTITLIEGGSRVLPTYAAAISKYAASVLTDVLRELRRVGVLVEAGAASSSADISSA</sequence>
<proteinExistence type="inferred from homology"/>
<name>U6GAX3_EIMAC</name>
<evidence type="ECO:0000256" key="2">
    <source>
        <dbReference type="ARBA" id="ARBA00012637"/>
    </source>
</evidence>
<evidence type="ECO:0000259" key="10">
    <source>
        <dbReference type="Pfam" id="PF07992"/>
    </source>
</evidence>
<evidence type="ECO:0000313" key="12">
    <source>
        <dbReference type="Proteomes" id="UP000018050"/>
    </source>
</evidence>
<comment type="catalytic activity">
    <reaction evidence="7">
        <text>a quinone + NADH + H(+) = a quinol + NAD(+)</text>
        <dbReference type="Rhea" id="RHEA:46160"/>
        <dbReference type="ChEBI" id="CHEBI:15378"/>
        <dbReference type="ChEBI" id="CHEBI:24646"/>
        <dbReference type="ChEBI" id="CHEBI:57540"/>
        <dbReference type="ChEBI" id="CHEBI:57945"/>
        <dbReference type="ChEBI" id="CHEBI:132124"/>
        <dbReference type="EC" id="1.6.5.9"/>
    </reaction>
</comment>
<dbReference type="InterPro" id="IPR023753">
    <property type="entry name" value="FAD/NAD-binding_dom"/>
</dbReference>
<evidence type="ECO:0000256" key="9">
    <source>
        <dbReference type="SAM" id="MobiDB-lite"/>
    </source>
</evidence>